<dbReference type="AlphaFoldDB" id="A0A0C3AQ48"/>
<proteinExistence type="predicted"/>
<dbReference type="Proteomes" id="UP000054097">
    <property type="component" value="Unassembled WGS sequence"/>
</dbReference>
<accession>A0A0C3AQ48</accession>
<reference evidence="2" key="2">
    <citation type="submission" date="2015-01" db="EMBL/GenBank/DDBJ databases">
        <title>Evolutionary Origins and Diversification of the Mycorrhizal Mutualists.</title>
        <authorList>
            <consortium name="DOE Joint Genome Institute"/>
            <consortium name="Mycorrhizal Genomics Consortium"/>
            <person name="Kohler A."/>
            <person name="Kuo A."/>
            <person name="Nagy L.G."/>
            <person name="Floudas D."/>
            <person name="Copeland A."/>
            <person name="Barry K.W."/>
            <person name="Cichocki N."/>
            <person name="Veneault-Fourrey C."/>
            <person name="LaButti K."/>
            <person name="Lindquist E.A."/>
            <person name="Lipzen A."/>
            <person name="Lundell T."/>
            <person name="Morin E."/>
            <person name="Murat C."/>
            <person name="Riley R."/>
            <person name="Ohm R."/>
            <person name="Sun H."/>
            <person name="Tunlid A."/>
            <person name="Henrissat B."/>
            <person name="Grigoriev I.V."/>
            <person name="Hibbett D.S."/>
            <person name="Martin F."/>
        </authorList>
    </citation>
    <scope>NUCLEOTIDE SEQUENCE [LARGE SCALE GENOMIC DNA]</scope>
    <source>
        <strain evidence="2">MAFF 305830</strain>
    </source>
</reference>
<name>A0A0C3AQ48_SERVB</name>
<dbReference type="EMBL" id="KN824362">
    <property type="protein sequence ID" value="KIM22164.1"/>
    <property type="molecule type" value="Genomic_DNA"/>
</dbReference>
<sequence length="157" mass="17099">MRHFGQVKSSYHYGGRPCRIIQSFDPTFDGIRQDVYSALNQSELDAAAALQCAEYAFFIFGFHIYDVVDDNGWGQVVVWRNGPTLGAVAILRSSNSLANYAMSIFLDSLPPGGGATALALVEAIGWSHVLGPGFERKRVEVGQCETITHVSSLKDNA</sequence>
<protein>
    <submittedName>
        <fullName evidence="1">Uncharacterized protein</fullName>
    </submittedName>
</protein>
<reference evidence="1 2" key="1">
    <citation type="submission" date="2014-04" db="EMBL/GenBank/DDBJ databases">
        <authorList>
            <consortium name="DOE Joint Genome Institute"/>
            <person name="Kuo A."/>
            <person name="Zuccaro A."/>
            <person name="Kohler A."/>
            <person name="Nagy L.G."/>
            <person name="Floudas D."/>
            <person name="Copeland A."/>
            <person name="Barry K.W."/>
            <person name="Cichocki N."/>
            <person name="Veneault-Fourrey C."/>
            <person name="LaButti K."/>
            <person name="Lindquist E.A."/>
            <person name="Lipzen A."/>
            <person name="Lundell T."/>
            <person name="Morin E."/>
            <person name="Murat C."/>
            <person name="Sun H."/>
            <person name="Tunlid A."/>
            <person name="Henrissat B."/>
            <person name="Grigoriev I.V."/>
            <person name="Hibbett D.S."/>
            <person name="Martin F."/>
            <person name="Nordberg H.P."/>
            <person name="Cantor M.N."/>
            <person name="Hua S.X."/>
        </authorList>
    </citation>
    <scope>NUCLEOTIDE SEQUENCE [LARGE SCALE GENOMIC DNA]</scope>
    <source>
        <strain evidence="1 2">MAFF 305830</strain>
    </source>
</reference>
<keyword evidence="2" id="KW-1185">Reference proteome</keyword>
<gene>
    <name evidence="1" type="ORF">M408DRAFT_12203</name>
</gene>
<evidence type="ECO:0000313" key="1">
    <source>
        <dbReference type="EMBL" id="KIM22164.1"/>
    </source>
</evidence>
<dbReference type="HOGENOM" id="CLU_1679031_0_0_1"/>
<organism evidence="1 2">
    <name type="scientific">Serendipita vermifera MAFF 305830</name>
    <dbReference type="NCBI Taxonomy" id="933852"/>
    <lineage>
        <taxon>Eukaryota</taxon>
        <taxon>Fungi</taxon>
        <taxon>Dikarya</taxon>
        <taxon>Basidiomycota</taxon>
        <taxon>Agaricomycotina</taxon>
        <taxon>Agaricomycetes</taxon>
        <taxon>Sebacinales</taxon>
        <taxon>Serendipitaceae</taxon>
        <taxon>Serendipita</taxon>
    </lineage>
</organism>
<evidence type="ECO:0000313" key="2">
    <source>
        <dbReference type="Proteomes" id="UP000054097"/>
    </source>
</evidence>